<protein>
    <submittedName>
        <fullName evidence="1">Uncharacterized protein</fullName>
    </submittedName>
</protein>
<dbReference type="EMBL" id="JAUSZV010000005">
    <property type="protein sequence ID" value="MDQ0906570.1"/>
    <property type="molecule type" value="Genomic_DNA"/>
</dbReference>
<accession>A0AAW8FB42</accession>
<sequence>MPAAVAMLREQPKQVLEARCVVVDPELAEQSSVPVNHGNVVVIVSPVDSAGHIHRALLSGFPSVGVGPWQDHPAT</sequence>
<dbReference type="RefSeq" id="WP_373431089.1">
    <property type="nucleotide sequence ID" value="NZ_JAUSYQ010000002.1"/>
</dbReference>
<evidence type="ECO:0000313" key="2">
    <source>
        <dbReference type="Proteomes" id="UP001234216"/>
    </source>
</evidence>
<dbReference type="Proteomes" id="UP001234216">
    <property type="component" value="Unassembled WGS sequence"/>
</dbReference>
<comment type="caution">
    <text evidence="1">The sequence shown here is derived from an EMBL/GenBank/DDBJ whole genome shotgun (WGS) entry which is preliminary data.</text>
</comment>
<dbReference type="AlphaFoldDB" id="A0AAW8FB42"/>
<organism evidence="1 2">
    <name type="scientific">Streptomyces canus</name>
    <dbReference type="NCBI Taxonomy" id="58343"/>
    <lineage>
        <taxon>Bacteria</taxon>
        <taxon>Bacillati</taxon>
        <taxon>Actinomycetota</taxon>
        <taxon>Actinomycetes</taxon>
        <taxon>Kitasatosporales</taxon>
        <taxon>Streptomycetaceae</taxon>
        <taxon>Streptomyces</taxon>
        <taxon>Streptomyces aurantiacus group</taxon>
    </lineage>
</organism>
<evidence type="ECO:0000313" key="1">
    <source>
        <dbReference type="EMBL" id="MDQ0906570.1"/>
    </source>
</evidence>
<proteinExistence type="predicted"/>
<gene>
    <name evidence="1" type="ORF">QFZ22_002555</name>
</gene>
<reference evidence="1" key="1">
    <citation type="submission" date="2023-07" db="EMBL/GenBank/DDBJ databases">
        <title>Comparative genomics of wheat-associated soil bacteria to identify genetic determinants of phenazine resistance.</title>
        <authorList>
            <person name="Mouncey N."/>
        </authorList>
    </citation>
    <scope>NUCLEOTIDE SEQUENCE</scope>
    <source>
        <strain evidence="1">V4I22</strain>
    </source>
</reference>
<name>A0AAW8FB42_9ACTN</name>